<dbReference type="PANTHER" id="PTHR33321:SF15">
    <property type="entry name" value="PLANT BASIC SECRETORY PROTEIN (BSP) FAMILY PROTEIN"/>
    <property type="match status" value="1"/>
</dbReference>
<name>A0A8X8VUV6_SALSN</name>
<sequence length="254" mass="29023">MGQLTESSHIVSQMRYTINLDLGLEKEKRRELRRDEERGGERRVRRVACGGDERGVEALAADISDRESEPRQAIVAASCGGNSRVLENDTQKTQSDRKPVKVATVFIRQYDGAEAITYGETVNVSTLYLQGYQGNLKWEYTSLLHHELTHVFQWDGEGQDYMILASNYYPEGFASRGMGQRWDQGYDFTARFLEYCEGLKPGFVAALNKKMRHNFSESFFVELLGKPVAQLWSEYKAKYGNIHSTVLKKNKLNN</sequence>
<comment type="caution">
    <text evidence="1">The sequence shown here is derived from an EMBL/GenBank/DDBJ whole genome shotgun (WGS) entry which is preliminary data.</text>
</comment>
<gene>
    <name evidence="1" type="ORF">SASPL_157495</name>
</gene>
<accession>A0A8X8VUV6</accession>
<dbReference type="PANTHER" id="PTHR33321">
    <property type="match status" value="1"/>
</dbReference>
<dbReference type="AlphaFoldDB" id="A0A8X8VUV6"/>
<dbReference type="EMBL" id="PNBA02000896">
    <property type="protein sequence ID" value="KAG6382794.1"/>
    <property type="molecule type" value="Genomic_DNA"/>
</dbReference>
<dbReference type="Pfam" id="PF04450">
    <property type="entry name" value="BSP"/>
    <property type="match status" value="1"/>
</dbReference>
<reference evidence="1" key="2">
    <citation type="submission" date="2020-08" db="EMBL/GenBank/DDBJ databases">
        <title>Plant Genome Project.</title>
        <authorList>
            <person name="Zhang R.-G."/>
        </authorList>
    </citation>
    <scope>NUCLEOTIDE SEQUENCE</scope>
    <source>
        <strain evidence="1">Huo1</strain>
        <tissue evidence="1">Leaf</tissue>
    </source>
</reference>
<protein>
    <recommendedName>
        <fullName evidence="3">Plant basic secretory protein (BSP) family protein</fullName>
    </recommendedName>
</protein>
<evidence type="ECO:0000313" key="2">
    <source>
        <dbReference type="Proteomes" id="UP000298416"/>
    </source>
</evidence>
<dbReference type="Proteomes" id="UP000298416">
    <property type="component" value="Unassembled WGS sequence"/>
</dbReference>
<evidence type="ECO:0008006" key="3">
    <source>
        <dbReference type="Google" id="ProtNLM"/>
    </source>
</evidence>
<organism evidence="1">
    <name type="scientific">Salvia splendens</name>
    <name type="common">Scarlet sage</name>
    <dbReference type="NCBI Taxonomy" id="180675"/>
    <lineage>
        <taxon>Eukaryota</taxon>
        <taxon>Viridiplantae</taxon>
        <taxon>Streptophyta</taxon>
        <taxon>Embryophyta</taxon>
        <taxon>Tracheophyta</taxon>
        <taxon>Spermatophyta</taxon>
        <taxon>Magnoliopsida</taxon>
        <taxon>eudicotyledons</taxon>
        <taxon>Gunneridae</taxon>
        <taxon>Pentapetalae</taxon>
        <taxon>asterids</taxon>
        <taxon>lamiids</taxon>
        <taxon>Lamiales</taxon>
        <taxon>Lamiaceae</taxon>
        <taxon>Nepetoideae</taxon>
        <taxon>Mentheae</taxon>
        <taxon>Salviinae</taxon>
        <taxon>Salvia</taxon>
        <taxon>Salvia subgen. Calosphace</taxon>
        <taxon>core Calosphace</taxon>
    </lineage>
</organism>
<reference evidence="1" key="1">
    <citation type="submission" date="2018-01" db="EMBL/GenBank/DDBJ databases">
        <authorList>
            <person name="Mao J.F."/>
        </authorList>
    </citation>
    <scope>NUCLEOTIDE SEQUENCE</scope>
    <source>
        <strain evidence="1">Huo1</strain>
        <tissue evidence="1">Leaf</tissue>
    </source>
</reference>
<keyword evidence="2" id="KW-1185">Reference proteome</keyword>
<evidence type="ECO:0000313" key="1">
    <source>
        <dbReference type="EMBL" id="KAG6382794.1"/>
    </source>
</evidence>
<proteinExistence type="predicted"/>
<dbReference type="InterPro" id="IPR007541">
    <property type="entry name" value="Uncharacterised_BSP"/>
</dbReference>